<protein>
    <submittedName>
        <fullName evidence="1">Uncharacterized protein</fullName>
    </submittedName>
</protein>
<reference evidence="1 2" key="1">
    <citation type="submission" date="2014-02" db="EMBL/GenBank/DDBJ databases">
        <title>The small core and large imbalanced accessory genome model reveals a collaborative survival strategy of Sorangium cellulosum strains in nature.</title>
        <authorList>
            <person name="Han K."/>
            <person name="Peng R."/>
            <person name="Blom J."/>
            <person name="Li Y.-Z."/>
        </authorList>
    </citation>
    <scope>NUCLEOTIDE SEQUENCE [LARGE SCALE GENOMIC DNA]</scope>
    <source>
        <strain evidence="1 2">So0007-03</strain>
    </source>
</reference>
<dbReference type="PROSITE" id="PS51257">
    <property type="entry name" value="PROKAR_LIPOPROTEIN"/>
    <property type="match status" value="1"/>
</dbReference>
<dbReference type="EMBL" id="JEME01000703">
    <property type="protein sequence ID" value="KYG09362.1"/>
    <property type="molecule type" value="Genomic_DNA"/>
</dbReference>
<organism evidence="1 2">
    <name type="scientific">Sorangium cellulosum</name>
    <name type="common">Polyangium cellulosum</name>
    <dbReference type="NCBI Taxonomy" id="56"/>
    <lineage>
        <taxon>Bacteria</taxon>
        <taxon>Pseudomonadati</taxon>
        <taxon>Myxococcota</taxon>
        <taxon>Polyangia</taxon>
        <taxon>Polyangiales</taxon>
        <taxon>Polyangiaceae</taxon>
        <taxon>Sorangium</taxon>
    </lineage>
</organism>
<comment type="caution">
    <text evidence="1">The sequence shown here is derived from an EMBL/GenBank/DDBJ whole genome shotgun (WGS) entry which is preliminary data.</text>
</comment>
<gene>
    <name evidence="1" type="ORF">BE21_18390</name>
</gene>
<sequence length="307" mass="32429">MRSTSCFAFSMAALLGCGEDLEIPRPRTDDNPVLLWIGDTPDFPICPEGRLDYWDGWADVRTDPQYQNECGACACGPAACALPDSMLVHEAPFCAGQEGIKIDLAGAADPPGHCVDLSSPIPGNAFAAVTLKPPTMAGECKSSAQLALPPLTGTFARACPWTGKYQSDFKGLVCIAPEDDSSCRPGFAARFEFQKKVRDARTCTPCACGAPVGGSCVVDVLLFSDAGCSDMLYSGNLIGTREEPCYATHEDFPLAGVRVVFAQDEPGTCSPTTDVSVVEGTIENGETRTFCCSSAAQMEVIHANADN</sequence>
<name>A0A150TXE7_SORCE</name>
<dbReference type="AlphaFoldDB" id="A0A150TXE7"/>
<evidence type="ECO:0000313" key="1">
    <source>
        <dbReference type="EMBL" id="KYG09362.1"/>
    </source>
</evidence>
<evidence type="ECO:0000313" key="2">
    <source>
        <dbReference type="Proteomes" id="UP000075502"/>
    </source>
</evidence>
<dbReference type="Proteomes" id="UP000075502">
    <property type="component" value="Unassembled WGS sequence"/>
</dbReference>
<accession>A0A150TXE7</accession>
<proteinExistence type="predicted"/>